<dbReference type="RefSeq" id="WP_386277052.1">
    <property type="nucleotide sequence ID" value="NZ_JBHRWR010000046.1"/>
</dbReference>
<sequence length="166" mass="17681">MGSAVETNNDTRAPDIAMMRETINRLLTPTENTPHTSTELETLTGLLRGHMELLMPEVQAAAVKLPKDDVPRYCALACIGEARQRLAAEPSPVPGGDGAYARRLARSLAALCDHYETLTGVSMCLACDKPIKVGDESVPYDQVSPSGGGVGAGRVHARCVNALHCR</sequence>
<evidence type="ECO:0000313" key="2">
    <source>
        <dbReference type="Proteomes" id="UP001595701"/>
    </source>
</evidence>
<proteinExistence type="predicted"/>
<dbReference type="Pfam" id="PF19979">
    <property type="entry name" value="DUF6415"/>
    <property type="match status" value="1"/>
</dbReference>
<dbReference type="EMBL" id="JBHRWR010000046">
    <property type="protein sequence ID" value="MFC3578212.1"/>
    <property type="molecule type" value="Genomic_DNA"/>
</dbReference>
<reference evidence="2" key="1">
    <citation type="journal article" date="2019" name="Int. J. Syst. Evol. Microbiol.">
        <title>The Global Catalogue of Microorganisms (GCM) 10K type strain sequencing project: providing services to taxonomists for standard genome sequencing and annotation.</title>
        <authorList>
            <consortium name="The Broad Institute Genomics Platform"/>
            <consortium name="The Broad Institute Genome Sequencing Center for Infectious Disease"/>
            <person name="Wu L."/>
            <person name="Ma J."/>
        </authorList>
    </citation>
    <scope>NUCLEOTIDE SEQUENCE [LARGE SCALE GENOMIC DNA]</scope>
    <source>
        <strain evidence="2">CGMCC 4.7035</strain>
    </source>
</reference>
<dbReference type="InterPro" id="IPR046300">
    <property type="entry name" value="DUF6415"/>
</dbReference>
<comment type="caution">
    <text evidence="1">The sequence shown here is derived from an EMBL/GenBank/DDBJ whole genome shotgun (WGS) entry which is preliminary data.</text>
</comment>
<evidence type="ECO:0000313" key="1">
    <source>
        <dbReference type="EMBL" id="MFC3578212.1"/>
    </source>
</evidence>
<keyword evidence="2" id="KW-1185">Reference proteome</keyword>
<organism evidence="1 2">
    <name type="scientific">Streptomyces yaanensis</name>
    <dbReference type="NCBI Taxonomy" id="1142239"/>
    <lineage>
        <taxon>Bacteria</taxon>
        <taxon>Bacillati</taxon>
        <taxon>Actinomycetota</taxon>
        <taxon>Actinomycetes</taxon>
        <taxon>Kitasatosporales</taxon>
        <taxon>Streptomycetaceae</taxon>
        <taxon>Streptomyces</taxon>
    </lineage>
</organism>
<dbReference type="Proteomes" id="UP001595701">
    <property type="component" value="Unassembled WGS sequence"/>
</dbReference>
<name>A0ABV7SPH4_9ACTN</name>
<protein>
    <submittedName>
        <fullName evidence="1">DUF6415 family natural product biosynthesis protein</fullName>
    </submittedName>
</protein>
<accession>A0ABV7SPH4</accession>
<gene>
    <name evidence="1" type="ORF">ACFOZ0_34140</name>
</gene>